<evidence type="ECO:0000313" key="10">
    <source>
        <dbReference type="Ensembl" id="ENSZALP00000022285.1"/>
    </source>
</evidence>
<dbReference type="PROSITE" id="PS51355">
    <property type="entry name" value="GLUTATHIONE_PEROXID_3"/>
    <property type="match status" value="1"/>
</dbReference>
<keyword evidence="11" id="KW-1185">Reference proteome</keyword>
<evidence type="ECO:0000256" key="4">
    <source>
        <dbReference type="ARBA" id="ARBA00023002"/>
    </source>
</evidence>
<evidence type="ECO:0000256" key="5">
    <source>
        <dbReference type="ARBA" id="ARBA00036108"/>
    </source>
</evidence>
<gene>
    <name evidence="10" type="primary">GPX1</name>
</gene>
<dbReference type="Proteomes" id="UP000694413">
    <property type="component" value="Unassembled WGS sequence"/>
</dbReference>
<evidence type="ECO:0000256" key="6">
    <source>
        <dbReference type="ARBA" id="ARBA00036482"/>
    </source>
</evidence>
<dbReference type="InterPro" id="IPR036249">
    <property type="entry name" value="Thioredoxin-like_sf"/>
</dbReference>
<evidence type="ECO:0000256" key="9">
    <source>
        <dbReference type="SAM" id="MobiDB-lite"/>
    </source>
</evidence>
<dbReference type="InterPro" id="IPR000889">
    <property type="entry name" value="Glutathione_peroxidase"/>
</dbReference>
<protein>
    <recommendedName>
        <fullName evidence="8">Glutathione peroxidase</fullName>
    </recommendedName>
</protein>
<dbReference type="Pfam" id="PF00255">
    <property type="entry name" value="GSHPx"/>
    <property type="match status" value="1"/>
</dbReference>
<dbReference type="InterPro" id="IPR029760">
    <property type="entry name" value="GPX_CS"/>
</dbReference>
<dbReference type="Gene3D" id="3.40.30.10">
    <property type="entry name" value="Glutaredoxin"/>
    <property type="match status" value="1"/>
</dbReference>
<dbReference type="FunFam" id="3.40.30.10:FF:000153">
    <property type="entry name" value="Glutathione peroxidase"/>
    <property type="match status" value="1"/>
</dbReference>
<dbReference type="PRINTS" id="PR01011">
    <property type="entry name" value="GLUTPROXDASE"/>
</dbReference>
<dbReference type="Ensembl" id="ENSZALT00000029006.1">
    <property type="protein sequence ID" value="ENSZALP00000022285.1"/>
    <property type="gene ID" value="ENSZALG00000017326.1"/>
</dbReference>
<reference evidence="10" key="1">
    <citation type="submission" date="2025-08" db="UniProtKB">
        <authorList>
            <consortium name="Ensembl"/>
        </authorList>
    </citation>
    <scope>IDENTIFICATION</scope>
</reference>
<keyword evidence="2 8" id="KW-0575">Peroxidase</keyword>
<keyword evidence="3" id="KW-0712">Selenocysteine</keyword>
<dbReference type="GO" id="GO:0005829">
    <property type="term" value="C:cytosol"/>
    <property type="evidence" value="ECO:0007669"/>
    <property type="project" value="TreeGrafter"/>
</dbReference>
<feature type="compositionally biased region" description="Gly residues" evidence="9">
    <location>
        <begin position="11"/>
        <end position="26"/>
    </location>
</feature>
<dbReference type="AlphaFoldDB" id="A0A8D2NFN3"/>
<dbReference type="GO" id="GO:0042542">
    <property type="term" value="P:response to hydrogen peroxide"/>
    <property type="evidence" value="ECO:0007669"/>
    <property type="project" value="TreeGrafter"/>
</dbReference>
<evidence type="ECO:0000256" key="2">
    <source>
        <dbReference type="ARBA" id="ARBA00022559"/>
    </source>
</evidence>
<evidence type="ECO:0000256" key="7">
    <source>
        <dbReference type="ARBA" id="ARBA00038541"/>
    </source>
</evidence>
<evidence type="ECO:0000256" key="3">
    <source>
        <dbReference type="ARBA" id="ARBA00022933"/>
    </source>
</evidence>
<evidence type="ECO:0000256" key="1">
    <source>
        <dbReference type="ARBA" id="ARBA00006926"/>
    </source>
</evidence>
<comment type="catalytic activity">
    <reaction evidence="5">
        <text>2 glutathione + H2O2 = glutathione disulfide + 2 H2O</text>
        <dbReference type="Rhea" id="RHEA:16833"/>
        <dbReference type="ChEBI" id="CHEBI:15377"/>
        <dbReference type="ChEBI" id="CHEBI:16240"/>
        <dbReference type="ChEBI" id="CHEBI:57925"/>
        <dbReference type="ChEBI" id="CHEBI:58297"/>
        <dbReference type="EC" id="1.11.1.9"/>
    </reaction>
    <physiologicalReaction direction="left-to-right" evidence="5">
        <dbReference type="Rhea" id="RHEA:16834"/>
    </physiologicalReaction>
</comment>
<dbReference type="PANTHER" id="PTHR11592:SF41">
    <property type="entry name" value="GLUTATHIONE PEROXIDASE 1"/>
    <property type="match status" value="1"/>
</dbReference>
<dbReference type="GO" id="GO:0006749">
    <property type="term" value="P:glutathione metabolic process"/>
    <property type="evidence" value="ECO:0007669"/>
    <property type="project" value="TreeGrafter"/>
</dbReference>
<dbReference type="SUPFAM" id="SSF52833">
    <property type="entry name" value="Thioredoxin-like"/>
    <property type="match status" value="1"/>
</dbReference>
<organism evidence="10 11">
    <name type="scientific">Zonotrichia albicollis</name>
    <name type="common">White-throated sparrow</name>
    <name type="synonym">Fringilla albicollis</name>
    <dbReference type="NCBI Taxonomy" id="44394"/>
    <lineage>
        <taxon>Eukaryota</taxon>
        <taxon>Metazoa</taxon>
        <taxon>Chordata</taxon>
        <taxon>Craniata</taxon>
        <taxon>Vertebrata</taxon>
        <taxon>Euteleostomi</taxon>
        <taxon>Archelosauria</taxon>
        <taxon>Archosauria</taxon>
        <taxon>Dinosauria</taxon>
        <taxon>Saurischia</taxon>
        <taxon>Theropoda</taxon>
        <taxon>Coelurosauria</taxon>
        <taxon>Aves</taxon>
        <taxon>Neognathae</taxon>
        <taxon>Neoaves</taxon>
        <taxon>Telluraves</taxon>
        <taxon>Australaves</taxon>
        <taxon>Passeriformes</taxon>
        <taxon>Passerellidae</taxon>
        <taxon>Zonotrichia</taxon>
    </lineage>
</organism>
<dbReference type="GO" id="GO:0042744">
    <property type="term" value="P:hydrogen peroxide catabolic process"/>
    <property type="evidence" value="ECO:0007669"/>
    <property type="project" value="TreeGrafter"/>
</dbReference>
<dbReference type="PROSITE" id="PS00763">
    <property type="entry name" value="GLUTATHIONE_PEROXID_2"/>
    <property type="match status" value="1"/>
</dbReference>
<comment type="subunit">
    <text evidence="7">Homotetramer. Interacts with MIEN1.</text>
</comment>
<dbReference type="GO" id="GO:0004602">
    <property type="term" value="F:glutathione peroxidase activity"/>
    <property type="evidence" value="ECO:0007669"/>
    <property type="project" value="UniProtKB-EC"/>
</dbReference>
<evidence type="ECO:0000256" key="8">
    <source>
        <dbReference type="RuleBase" id="RU000499"/>
    </source>
</evidence>
<feature type="region of interest" description="Disordered" evidence="9">
    <location>
        <begin position="1"/>
        <end position="30"/>
    </location>
</feature>
<comment type="similarity">
    <text evidence="1 8">Belongs to the glutathione peroxidase family.</text>
</comment>
<dbReference type="CDD" id="cd00340">
    <property type="entry name" value="GSH_Peroxidase"/>
    <property type="match status" value="1"/>
</dbReference>
<keyword evidence="4 8" id="KW-0560">Oxidoreductase</keyword>
<sequence length="223" mass="24502">MSGRGSARGRLGAGPGRAERGSGGSGAAPSALRTMAAAGAGGRVARLEELSAKPLGAAEPLSLGSLNGKVLLVRDYQQLNELQQRFGPRGLQVLGFPCNQFGHQENCTNEEILPMLEHVRPGNGFKPNFMMFEKCDVNGKDAHPLFTFLKEALPFPHDDPSSLMTNPQYIIWSPVCRNDIAWNFEKFLIRPDGMPFKRYSRHFETIKIQDDIEMLLQKGGDSC</sequence>
<comment type="catalytic activity">
    <reaction evidence="6">
        <text>(12S)-hydroperoxy-(5Z,8Z,10E,14Z)-eicosatetraenoate + 2 glutathione = (12S)-hydroxy-(5Z,8Z,10E,14Z)-eicosatetraenoate + glutathione disulfide + H2O</text>
        <dbReference type="Rhea" id="RHEA:50708"/>
        <dbReference type="ChEBI" id="CHEBI:15377"/>
        <dbReference type="ChEBI" id="CHEBI:57444"/>
        <dbReference type="ChEBI" id="CHEBI:57925"/>
        <dbReference type="ChEBI" id="CHEBI:58297"/>
        <dbReference type="ChEBI" id="CHEBI:90680"/>
    </reaction>
    <physiologicalReaction direction="left-to-right" evidence="6">
        <dbReference type="Rhea" id="RHEA:50709"/>
    </physiologicalReaction>
</comment>
<accession>A0A8D2NFN3</accession>
<name>A0A8D2NFN3_ZONAL</name>
<reference evidence="10" key="2">
    <citation type="submission" date="2025-09" db="UniProtKB">
        <authorList>
            <consortium name="Ensembl"/>
        </authorList>
    </citation>
    <scope>IDENTIFICATION</scope>
</reference>
<dbReference type="GO" id="GO:0010269">
    <property type="term" value="P:response to selenium ion"/>
    <property type="evidence" value="ECO:0007669"/>
    <property type="project" value="TreeGrafter"/>
</dbReference>
<dbReference type="PANTHER" id="PTHR11592">
    <property type="entry name" value="GLUTATHIONE PEROXIDASE"/>
    <property type="match status" value="1"/>
</dbReference>
<evidence type="ECO:0000313" key="11">
    <source>
        <dbReference type="Proteomes" id="UP000694413"/>
    </source>
</evidence>
<dbReference type="GO" id="GO:0005739">
    <property type="term" value="C:mitochondrion"/>
    <property type="evidence" value="ECO:0007669"/>
    <property type="project" value="TreeGrafter"/>
</dbReference>
<proteinExistence type="inferred from homology"/>
<feature type="compositionally biased region" description="Low complexity" evidence="9">
    <location>
        <begin position="1"/>
        <end position="10"/>
    </location>
</feature>